<organism evidence="2">
    <name type="scientific">bioreactor metagenome</name>
    <dbReference type="NCBI Taxonomy" id="1076179"/>
    <lineage>
        <taxon>unclassified sequences</taxon>
        <taxon>metagenomes</taxon>
        <taxon>ecological metagenomes</taxon>
    </lineage>
</organism>
<comment type="caution">
    <text evidence="2">The sequence shown here is derived from an EMBL/GenBank/DDBJ whole genome shotgun (WGS) entry which is preliminary data.</text>
</comment>
<sequence>MVGASLTVLTVMVKVCVADVSTPPLATPPLSFNVTLTVATPLALAAGVYVNLPVLLIAGCAENKALLLFVTVNVRICPLSFAGPLLKEVAQLFMVRAPISSFTS</sequence>
<gene>
    <name evidence="2" type="ORF">SDC9_208579</name>
</gene>
<protein>
    <submittedName>
        <fullName evidence="2">Uncharacterized protein</fullName>
    </submittedName>
</protein>
<dbReference type="EMBL" id="VSSQ01136619">
    <property type="protein sequence ID" value="MPN60846.1"/>
    <property type="molecule type" value="Genomic_DNA"/>
</dbReference>
<accession>A0A645JBM0</accession>
<name>A0A645JBM0_9ZZZZ</name>
<keyword evidence="1" id="KW-1133">Transmembrane helix</keyword>
<proteinExistence type="predicted"/>
<evidence type="ECO:0000256" key="1">
    <source>
        <dbReference type="SAM" id="Phobius"/>
    </source>
</evidence>
<feature type="transmembrane region" description="Helical" evidence="1">
    <location>
        <begin position="65"/>
        <end position="86"/>
    </location>
</feature>
<dbReference type="AlphaFoldDB" id="A0A645JBM0"/>
<keyword evidence="1" id="KW-0812">Transmembrane</keyword>
<feature type="transmembrane region" description="Helical" evidence="1">
    <location>
        <begin position="34"/>
        <end position="58"/>
    </location>
</feature>
<evidence type="ECO:0000313" key="2">
    <source>
        <dbReference type="EMBL" id="MPN60846.1"/>
    </source>
</evidence>
<reference evidence="2" key="1">
    <citation type="submission" date="2019-08" db="EMBL/GenBank/DDBJ databases">
        <authorList>
            <person name="Kucharzyk K."/>
            <person name="Murdoch R.W."/>
            <person name="Higgins S."/>
            <person name="Loffler F."/>
        </authorList>
    </citation>
    <scope>NUCLEOTIDE SEQUENCE</scope>
</reference>
<keyword evidence="1" id="KW-0472">Membrane</keyword>